<feature type="compositionally biased region" description="Basic and acidic residues" evidence="4">
    <location>
        <begin position="81"/>
        <end position="143"/>
    </location>
</feature>
<dbReference type="STRING" id="1054147.F4PLA9"/>
<gene>
    <name evidence="5" type="ORF">DFA_05463</name>
</gene>
<feature type="compositionally biased region" description="Basic and acidic residues" evidence="4">
    <location>
        <begin position="179"/>
        <end position="194"/>
    </location>
</feature>
<feature type="compositionally biased region" description="Acidic residues" evidence="4">
    <location>
        <begin position="569"/>
        <end position="587"/>
    </location>
</feature>
<dbReference type="GO" id="GO:0060090">
    <property type="term" value="F:molecular adaptor activity"/>
    <property type="evidence" value="ECO:0007669"/>
    <property type="project" value="TreeGrafter"/>
</dbReference>
<dbReference type="GO" id="GO:0006620">
    <property type="term" value="P:post-translational protein targeting to endoplasmic reticulum membrane"/>
    <property type="evidence" value="ECO:0007669"/>
    <property type="project" value="TreeGrafter"/>
</dbReference>
<dbReference type="Pfam" id="PF13432">
    <property type="entry name" value="TPR_16"/>
    <property type="match status" value="1"/>
</dbReference>
<dbReference type="KEGG" id="dfa:DFA_05463"/>
<keyword evidence="1" id="KW-0677">Repeat</keyword>
<evidence type="ECO:0000256" key="2">
    <source>
        <dbReference type="ARBA" id="ARBA00022803"/>
    </source>
</evidence>
<accession>F4PLA9</accession>
<dbReference type="InterPro" id="IPR047150">
    <property type="entry name" value="SGT"/>
</dbReference>
<feature type="compositionally biased region" description="Low complexity" evidence="4">
    <location>
        <begin position="43"/>
        <end position="72"/>
    </location>
</feature>
<dbReference type="GO" id="GO:0016020">
    <property type="term" value="C:membrane"/>
    <property type="evidence" value="ECO:0007669"/>
    <property type="project" value="TreeGrafter"/>
</dbReference>
<organism evidence="5 6">
    <name type="scientific">Cavenderia fasciculata</name>
    <name type="common">Slime mold</name>
    <name type="synonym">Dictyostelium fasciculatum</name>
    <dbReference type="NCBI Taxonomy" id="261658"/>
    <lineage>
        <taxon>Eukaryota</taxon>
        <taxon>Amoebozoa</taxon>
        <taxon>Evosea</taxon>
        <taxon>Eumycetozoa</taxon>
        <taxon>Dictyostelia</taxon>
        <taxon>Acytosteliales</taxon>
        <taxon>Cavenderiaceae</taxon>
        <taxon>Cavenderia</taxon>
    </lineage>
</organism>
<dbReference type="SMART" id="SM00028">
    <property type="entry name" value="TPR"/>
    <property type="match status" value="6"/>
</dbReference>
<evidence type="ECO:0008006" key="7">
    <source>
        <dbReference type="Google" id="ProtNLM"/>
    </source>
</evidence>
<keyword evidence="2 3" id="KW-0802">TPR repeat</keyword>
<feature type="region of interest" description="Disordered" evidence="4">
    <location>
        <begin position="1"/>
        <end position="194"/>
    </location>
</feature>
<feature type="compositionally biased region" description="Acidic residues" evidence="4">
    <location>
        <begin position="144"/>
        <end position="163"/>
    </location>
</feature>
<evidence type="ECO:0000313" key="5">
    <source>
        <dbReference type="EMBL" id="EGG23331.1"/>
    </source>
</evidence>
<dbReference type="AlphaFoldDB" id="F4PLA9"/>
<evidence type="ECO:0000256" key="1">
    <source>
        <dbReference type="ARBA" id="ARBA00022737"/>
    </source>
</evidence>
<feature type="compositionally biased region" description="Acidic residues" evidence="4">
    <location>
        <begin position="608"/>
        <end position="635"/>
    </location>
</feature>
<feature type="compositionally biased region" description="Low complexity" evidence="4">
    <location>
        <begin position="467"/>
        <end position="480"/>
    </location>
</feature>
<dbReference type="InterPro" id="IPR011990">
    <property type="entry name" value="TPR-like_helical_dom_sf"/>
</dbReference>
<keyword evidence="6" id="KW-1185">Reference proteome</keyword>
<dbReference type="InterPro" id="IPR019734">
    <property type="entry name" value="TPR_rpt"/>
</dbReference>
<dbReference type="GeneID" id="14875364"/>
<dbReference type="EMBL" id="GL883008">
    <property type="protein sequence ID" value="EGG23331.1"/>
    <property type="molecule type" value="Genomic_DNA"/>
</dbReference>
<dbReference type="PANTHER" id="PTHR45831:SF2">
    <property type="entry name" value="LD24721P"/>
    <property type="match status" value="1"/>
</dbReference>
<name>F4PLA9_CACFS</name>
<evidence type="ECO:0000256" key="4">
    <source>
        <dbReference type="SAM" id="MobiDB-lite"/>
    </source>
</evidence>
<feature type="compositionally biased region" description="Low complexity" evidence="4">
    <location>
        <begin position="553"/>
        <end position="564"/>
    </location>
</feature>
<dbReference type="OMA" id="CARMATS"/>
<dbReference type="GO" id="GO:0072380">
    <property type="term" value="C:TRC complex"/>
    <property type="evidence" value="ECO:0007669"/>
    <property type="project" value="TreeGrafter"/>
</dbReference>
<dbReference type="PANTHER" id="PTHR45831">
    <property type="entry name" value="LD24721P"/>
    <property type="match status" value="1"/>
</dbReference>
<dbReference type="SUPFAM" id="SSF48452">
    <property type="entry name" value="TPR-like"/>
    <property type="match status" value="2"/>
</dbReference>
<dbReference type="Pfam" id="PF14559">
    <property type="entry name" value="TPR_19"/>
    <property type="match status" value="1"/>
</dbReference>
<feature type="repeat" description="TPR" evidence="3">
    <location>
        <begin position="193"/>
        <end position="226"/>
    </location>
</feature>
<feature type="compositionally biased region" description="Polar residues" evidence="4">
    <location>
        <begin position="496"/>
        <end position="511"/>
    </location>
</feature>
<reference evidence="6" key="1">
    <citation type="journal article" date="2011" name="Genome Res.">
        <title>Phylogeny-wide analysis of social amoeba genomes highlights ancient origins for complex intercellular communication.</title>
        <authorList>
            <person name="Heidel A.J."/>
            <person name="Lawal H.M."/>
            <person name="Felder M."/>
            <person name="Schilde C."/>
            <person name="Helps N.R."/>
            <person name="Tunggal B."/>
            <person name="Rivero F."/>
            <person name="John U."/>
            <person name="Schleicher M."/>
            <person name="Eichinger L."/>
            <person name="Platzer M."/>
            <person name="Noegel A.A."/>
            <person name="Schaap P."/>
            <person name="Gloeckner G."/>
        </authorList>
    </citation>
    <scope>NUCLEOTIDE SEQUENCE [LARGE SCALE GENOMIC DNA]</scope>
    <source>
        <strain evidence="6">SH3</strain>
    </source>
</reference>
<evidence type="ECO:0000313" key="6">
    <source>
        <dbReference type="Proteomes" id="UP000007797"/>
    </source>
</evidence>
<sequence>MMMEPVAVLPNPGIGIPAIDKLETGELDLNMPQEEQQDKKNESSSSSPTSTDISNDEPSSSSSSNVSSTSKKSTNKKERKTKKENVVKEKKEKVKPEKVVKEKKVKPEKVVKEKKEKVVKEKSKGKEKEKAKGKGKEKDVPVEEKEEIPHEEDGEPNVEEEQEDTRGNPKEKNKKKKQSKEPEEKPMTPEEQSKDLCDQANILLWKKNYAQALEFFTQAQHLNPSSYEIPLSKAAALNSSGRYEDAIAECQKSLDLAQEMKGMVNQKGYLPDNQDEVKEEIILRIEQMMSRSCARMATSFMGNGDYKQARQYIVQAIETFNSAEFEEMLKMVNELIGLSSTEVTALYKSAKDMYRAQDYQEAIRLYTEVLQIDPNNNIILANRAMCYNKLKQYPMAIKDCDLSIKIQNKDKEHHYLPYYAKANALYASKQYAEALALYQEATKYCQQEGLMAKKIEKCLSLLDTSTQQKQQPKKQVANKKVPPPTKKVAPKKNRSSIRPSATPSSTLQERGQSPKPEIGEESPNLKVSNTLSNTLSMNDDIDFDVDDSSYLPSTSTTTTTTNTNFNGMQDEEEVDKDDEVEEEEELELNVQGEEYEELRISHNNIVQDDQDEEELESEPEEEEEYIVDKLEEDTVDDRIEELPVPSM</sequence>
<feature type="region of interest" description="Disordered" evidence="4">
    <location>
        <begin position="466"/>
        <end position="531"/>
    </location>
</feature>
<dbReference type="Proteomes" id="UP000007797">
    <property type="component" value="Unassembled WGS sequence"/>
</dbReference>
<protein>
    <recommendedName>
        <fullName evidence="7">Tetratricopeptide-like helical domain-containing protein</fullName>
    </recommendedName>
</protein>
<feature type="region of interest" description="Disordered" evidence="4">
    <location>
        <begin position="549"/>
        <end position="647"/>
    </location>
</feature>
<dbReference type="RefSeq" id="XP_004361182.1">
    <property type="nucleotide sequence ID" value="XM_004361125.1"/>
</dbReference>
<dbReference type="OrthoDB" id="2423701at2759"/>
<dbReference type="Gene3D" id="1.25.40.10">
    <property type="entry name" value="Tetratricopeptide repeat domain"/>
    <property type="match status" value="2"/>
</dbReference>
<dbReference type="PROSITE" id="PS50005">
    <property type="entry name" value="TPR"/>
    <property type="match status" value="2"/>
</dbReference>
<evidence type="ECO:0000256" key="3">
    <source>
        <dbReference type="PROSITE-ProRule" id="PRU00339"/>
    </source>
</evidence>
<proteinExistence type="predicted"/>
<feature type="repeat" description="TPR" evidence="3">
    <location>
        <begin position="343"/>
        <end position="376"/>
    </location>
</feature>